<dbReference type="NCBIfam" id="TIGR00370">
    <property type="entry name" value="5-oxoprolinase subunit PxpB"/>
    <property type="match status" value="1"/>
</dbReference>
<protein>
    <submittedName>
        <fullName evidence="5">5-oxoprolinase subunit PxpB</fullName>
        <ecNumber evidence="5">3.5.2.9</ecNumber>
    </submittedName>
</protein>
<organism evidence="5 6">
    <name type="scientific">Paenibacillus yanchengensis</name>
    <dbReference type="NCBI Taxonomy" id="2035833"/>
    <lineage>
        <taxon>Bacteria</taxon>
        <taxon>Bacillati</taxon>
        <taxon>Bacillota</taxon>
        <taxon>Bacilli</taxon>
        <taxon>Bacillales</taxon>
        <taxon>Paenibacillaceae</taxon>
        <taxon>Paenibacillus</taxon>
    </lineage>
</organism>
<dbReference type="SUPFAM" id="SSF160467">
    <property type="entry name" value="PH0987 N-terminal domain-like"/>
    <property type="match status" value="1"/>
</dbReference>
<dbReference type="EMBL" id="JBHUHO010000004">
    <property type="protein sequence ID" value="MFD2114389.1"/>
    <property type="molecule type" value="Genomic_DNA"/>
</dbReference>
<dbReference type="GO" id="GO:0017168">
    <property type="term" value="F:5-oxoprolinase (ATP-hydrolyzing) activity"/>
    <property type="evidence" value="ECO:0007669"/>
    <property type="project" value="UniProtKB-EC"/>
</dbReference>
<dbReference type="SMART" id="SM00796">
    <property type="entry name" value="AHS1"/>
    <property type="match status" value="1"/>
</dbReference>
<proteinExistence type="predicted"/>
<evidence type="ECO:0000256" key="2">
    <source>
        <dbReference type="ARBA" id="ARBA00022801"/>
    </source>
</evidence>
<accession>A0ABW4YFR1</accession>
<dbReference type="Proteomes" id="UP001597362">
    <property type="component" value="Unassembled WGS sequence"/>
</dbReference>
<dbReference type="Gene3D" id="3.30.1360.40">
    <property type="match status" value="1"/>
</dbReference>
<dbReference type="EC" id="3.5.2.9" evidence="5"/>
<evidence type="ECO:0000313" key="6">
    <source>
        <dbReference type="Proteomes" id="UP001597362"/>
    </source>
</evidence>
<dbReference type="InterPro" id="IPR003833">
    <property type="entry name" value="CT_C_D"/>
</dbReference>
<keyword evidence="6" id="KW-1185">Reference proteome</keyword>
<feature type="domain" description="Carboxyltransferase" evidence="4">
    <location>
        <begin position="4"/>
        <end position="222"/>
    </location>
</feature>
<sequence length="242" mass="26519">MKSYTIEPLGDSALLIRFGKQIAIEAHRQVMEAKQLLEQRPFHGLVEVVISYAAIAVHYEPIAVLQQQLPVGKQRDSTVFTIVAQIVEEILAEQRVSLGEEQCSSPVIEVPVCYGGSFGPDLAELAAACQLSVQEVIAIHSEPLYLIYMLGFAPGFPYLGGMDERITYKRRDQPRTLVAAGSVGIAGLQTGIYPTAMPGGWNIIGRTPLTLFDADHDPPAVLQAGKRIKFVPISEAEYDKWV</sequence>
<evidence type="ECO:0000256" key="3">
    <source>
        <dbReference type="ARBA" id="ARBA00022840"/>
    </source>
</evidence>
<dbReference type="RefSeq" id="WP_377769368.1">
    <property type="nucleotide sequence ID" value="NZ_JBHUHO010000004.1"/>
</dbReference>
<dbReference type="PANTHER" id="PTHR34698">
    <property type="entry name" value="5-OXOPROLINASE SUBUNIT B"/>
    <property type="match status" value="1"/>
</dbReference>
<comment type="caution">
    <text evidence="5">The sequence shown here is derived from an EMBL/GenBank/DDBJ whole genome shotgun (WGS) entry which is preliminary data.</text>
</comment>
<dbReference type="SUPFAM" id="SSF50891">
    <property type="entry name" value="Cyclophilin-like"/>
    <property type="match status" value="1"/>
</dbReference>
<dbReference type="InterPro" id="IPR029000">
    <property type="entry name" value="Cyclophilin-like_dom_sf"/>
</dbReference>
<keyword evidence="3" id="KW-0067">ATP-binding</keyword>
<name>A0ABW4YFR1_9BACL</name>
<dbReference type="Gene3D" id="2.40.100.10">
    <property type="entry name" value="Cyclophilin-like"/>
    <property type="match status" value="1"/>
</dbReference>
<reference evidence="6" key="1">
    <citation type="journal article" date="2019" name="Int. J. Syst. Evol. Microbiol.">
        <title>The Global Catalogue of Microorganisms (GCM) 10K type strain sequencing project: providing services to taxonomists for standard genome sequencing and annotation.</title>
        <authorList>
            <consortium name="The Broad Institute Genomics Platform"/>
            <consortium name="The Broad Institute Genome Sequencing Center for Infectious Disease"/>
            <person name="Wu L."/>
            <person name="Ma J."/>
        </authorList>
    </citation>
    <scope>NUCLEOTIDE SEQUENCE [LARGE SCALE GENOMIC DNA]</scope>
    <source>
        <strain evidence="6">GH52</strain>
    </source>
</reference>
<dbReference type="PANTHER" id="PTHR34698:SF2">
    <property type="entry name" value="5-OXOPROLINASE SUBUNIT B"/>
    <property type="match status" value="1"/>
</dbReference>
<evidence type="ECO:0000259" key="4">
    <source>
        <dbReference type="SMART" id="SM00796"/>
    </source>
</evidence>
<keyword evidence="2 5" id="KW-0378">Hydrolase</keyword>
<dbReference type="InterPro" id="IPR010016">
    <property type="entry name" value="PxpB"/>
</dbReference>
<evidence type="ECO:0000313" key="5">
    <source>
        <dbReference type="EMBL" id="MFD2114389.1"/>
    </source>
</evidence>
<keyword evidence="1" id="KW-0547">Nucleotide-binding</keyword>
<dbReference type="Pfam" id="PF02682">
    <property type="entry name" value="CT_C_D"/>
    <property type="match status" value="1"/>
</dbReference>
<gene>
    <name evidence="5" type="primary">pxpB</name>
    <name evidence="5" type="ORF">ACFSJH_01300</name>
</gene>
<evidence type="ECO:0000256" key="1">
    <source>
        <dbReference type="ARBA" id="ARBA00022741"/>
    </source>
</evidence>